<dbReference type="Gene3D" id="3.30.2290.10">
    <property type="entry name" value="PmbA/TldD superfamily"/>
    <property type="match status" value="1"/>
</dbReference>
<feature type="domain" description="Metalloprotease TldD/E N-terminal" evidence="2">
    <location>
        <begin position="42"/>
        <end position="106"/>
    </location>
</feature>
<dbReference type="GO" id="GO:0008237">
    <property type="term" value="F:metallopeptidase activity"/>
    <property type="evidence" value="ECO:0007669"/>
    <property type="project" value="InterPro"/>
</dbReference>
<dbReference type="AlphaFoldDB" id="Q16DC8"/>
<dbReference type="Pfam" id="PF19290">
    <property type="entry name" value="PmbA_TldD_2nd"/>
    <property type="match status" value="1"/>
</dbReference>
<dbReference type="InterPro" id="IPR045569">
    <property type="entry name" value="Metalloprtase-TldD/E_C"/>
</dbReference>
<dbReference type="eggNOG" id="COG0312">
    <property type="taxonomic scope" value="Bacteria"/>
</dbReference>
<evidence type="ECO:0000259" key="3">
    <source>
        <dbReference type="Pfam" id="PF19289"/>
    </source>
</evidence>
<feature type="domain" description="Metalloprotease TldD/E C-terminal" evidence="3">
    <location>
        <begin position="249"/>
        <end position="465"/>
    </location>
</feature>
<evidence type="ECO:0000256" key="1">
    <source>
        <dbReference type="ARBA" id="ARBA00005836"/>
    </source>
</evidence>
<sequence length="466" mass="48935">MQRGSEAATSTPPLTEHMMTQALSDLNEQLLQAARRAGADDADAMAVRGTSLGIEVRHGALEQAERSEGIDIGLRVFLGRRSAIVSASDTRSDTLKDMAERAVAMAKEAPEDPCAGLANADQITQGYHIAALELYDPTPEPSPAALQEDAARAEAAALGNPQVSQVQSASAGYSSREVHFAATNGFRGGYARTDRGLSCVAICGTGTEMERDYDSDSRIFQSDLRSPEDIGTRAAARAVERAGARKPPTGSYPVLFDERVSSTLIGHLLMAANGSSVARGASWLRDAKGEQVLPSGISLHELPHRPRTSGSRPFDAEGLPTKARDIVADGVLTGWTMDLATARKLGMSSTGNAARSASSGPSPTSWNVTLTQGDQSRADLIADMGTGLLVTSMIGSTINSNTGDYSRGAAGIWIENGEMTYAVNECTIAGNLRDMLLNIVPANDARAHLSRVVPSLLVPGMTLAGV</sequence>
<comment type="similarity">
    <text evidence="1">Belongs to the peptidase U62 family.</text>
</comment>
<evidence type="ECO:0000259" key="4">
    <source>
        <dbReference type="Pfam" id="PF19290"/>
    </source>
</evidence>
<dbReference type="Pfam" id="PF01523">
    <property type="entry name" value="PmbA_TldD_1st"/>
    <property type="match status" value="1"/>
</dbReference>
<dbReference type="SUPFAM" id="SSF111283">
    <property type="entry name" value="Putative modulator of DNA gyrase, PmbA/TldD"/>
    <property type="match status" value="1"/>
</dbReference>
<dbReference type="GO" id="GO:0006508">
    <property type="term" value="P:proteolysis"/>
    <property type="evidence" value="ECO:0007669"/>
    <property type="project" value="InterPro"/>
</dbReference>
<dbReference type="KEGG" id="rde:RD1_0290"/>
<dbReference type="STRING" id="375451.RD1_0290"/>
<evidence type="ECO:0000313" key="6">
    <source>
        <dbReference type="Proteomes" id="UP000007029"/>
    </source>
</evidence>
<proteinExistence type="inferred from homology"/>
<organism evidence="5 6">
    <name type="scientific">Roseobacter denitrificans (strain ATCC 33942 / OCh 114)</name>
    <name type="common">Erythrobacter sp. (strain OCh 114)</name>
    <name type="synonym">Roseobacter denitrificans</name>
    <dbReference type="NCBI Taxonomy" id="375451"/>
    <lineage>
        <taxon>Bacteria</taxon>
        <taxon>Pseudomonadati</taxon>
        <taxon>Pseudomonadota</taxon>
        <taxon>Alphaproteobacteria</taxon>
        <taxon>Rhodobacterales</taxon>
        <taxon>Roseobacteraceae</taxon>
        <taxon>Roseobacter</taxon>
    </lineage>
</organism>
<accession>Q16DC8</accession>
<evidence type="ECO:0000259" key="2">
    <source>
        <dbReference type="Pfam" id="PF01523"/>
    </source>
</evidence>
<feature type="domain" description="Metalloprotease TldD/E central" evidence="4">
    <location>
        <begin position="137"/>
        <end position="241"/>
    </location>
</feature>
<dbReference type="PANTHER" id="PTHR43421:SF1">
    <property type="entry name" value="METALLOPROTEASE PMBA"/>
    <property type="match status" value="1"/>
</dbReference>
<dbReference type="InterPro" id="IPR002510">
    <property type="entry name" value="Metalloprtase-TldD/E_N"/>
</dbReference>
<dbReference type="Pfam" id="PF19289">
    <property type="entry name" value="PmbA_TldD_3rd"/>
    <property type="match status" value="1"/>
</dbReference>
<protein>
    <submittedName>
        <fullName evidence="5">PmbA protein, putative</fullName>
    </submittedName>
</protein>
<dbReference type="InterPro" id="IPR045570">
    <property type="entry name" value="Metalloprtase-TldD/E_cen_dom"/>
</dbReference>
<keyword evidence="6" id="KW-1185">Reference proteome</keyword>
<gene>
    <name evidence="5" type="primary">pmbA</name>
    <name evidence="5" type="ordered locus">RD1_0290</name>
</gene>
<dbReference type="InterPro" id="IPR047657">
    <property type="entry name" value="PmbA"/>
</dbReference>
<name>Q16DC8_ROSDO</name>
<dbReference type="InterPro" id="IPR035068">
    <property type="entry name" value="TldD/PmbA_N"/>
</dbReference>
<reference evidence="5 6" key="1">
    <citation type="journal article" date="2007" name="J. Bacteriol.">
        <title>The complete genome sequence of Roseobacter denitrificans reveals a mixotrophic rather than photosynthetic metabolism.</title>
        <authorList>
            <person name="Swingley W.D."/>
            <person name="Sadekar S."/>
            <person name="Mastrian S.D."/>
            <person name="Matthies H.J."/>
            <person name="Hao J."/>
            <person name="Ramos H."/>
            <person name="Acharya C.R."/>
            <person name="Conrad A.L."/>
            <person name="Taylor H.L."/>
            <person name="Dejesa L.C."/>
            <person name="Shah M.K."/>
            <person name="O'huallachain M.E."/>
            <person name="Lince M.T."/>
            <person name="Blankenship R.E."/>
            <person name="Beatty J.T."/>
            <person name="Touchman J.W."/>
        </authorList>
    </citation>
    <scope>NUCLEOTIDE SEQUENCE [LARGE SCALE GENOMIC DNA]</scope>
    <source>
        <strain evidence="6">ATCC 33942 / OCh 114</strain>
    </source>
</reference>
<dbReference type="PANTHER" id="PTHR43421">
    <property type="entry name" value="METALLOPROTEASE PMBA"/>
    <property type="match status" value="1"/>
</dbReference>
<dbReference type="HOGENOM" id="CLU_026425_0_0_5"/>
<evidence type="ECO:0000313" key="5">
    <source>
        <dbReference type="EMBL" id="ABG30015.1"/>
    </source>
</evidence>
<dbReference type="EMBL" id="CP000362">
    <property type="protein sequence ID" value="ABG30015.1"/>
    <property type="molecule type" value="Genomic_DNA"/>
</dbReference>
<dbReference type="GO" id="GO:0005829">
    <property type="term" value="C:cytosol"/>
    <property type="evidence" value="ECO:0007669"/>
    <property type="project" value="TreeGrafter"/>
</dbReference>
<dbReference type="InterPro" id="IPR036059">
    <property type="entry name" value="TldD/PmbA_sf"/>
</dbReference>
<dbReference type="Proteomes" id="UP000007029">
    <property type="component" value="Chromosome"/>
</dbReference>